<proteinExistence type="predicted"/>
<dbReference type="STRING" id="760192.Halhy_5086"/>
<evidence type="ECO:0000259" key="1">
    <source>
        <dbReference type="Pfam" id="PF19964"/>
    </source>
</evidence>
<reference evidence="2 3" key="1">
    <citation type="journal article" date="2011" name="Stand. Genomic Sci.">
        <title>Complete genome sequence of Haliscomenobacter hydrossis type strain (O).</title>
        <authorList>
            <consortium name="US DOE Joint Genome Institute (JGI-PGF)"/>
            <person name="Daligault H."/>
            <person name="Lapidus A."/>
            <person name="Zeytun A."/>
            <person name="Nolan M."/>
            <person name="Lucas S."/>
            <person name="Del Rio T.G."/>
            <person name="Tice H."/>
            <person name="Cheng J.F."/>
            <person name="Tapia R."/>
            <person name="Han C."/>
            <person name="Goodwin L."/>
            <person name="Pitluck S."/>
            <person name="Liolios K."/>
            <person name="Pagani I."/>
            <person name="Ivanova N."/>
            <person name="Huntemann M."/>
            <person name="Mavromatis K."/>
            <person name="Mikhailova N."/>
            <person name="Pati A."/>
            <person name="Chen A."/>
            <person name="Palaniappan K."/>
            <person name="Land M."/>
            <person name="Hauser L."/>
            <person name="Brambilla E.M."/>
            <person name="Rohde M."/>
            <person name="Verbarg S."/>
            <person name="Goker M."/>
            <person name="Bristow J."/>
            <person name="Eisen J.A."/>
            <person name="Markowitz V."/>
            <person name="Hugenholtz P."/>
            <person name="Kyrpides N.C."/>
            <person name="Klenk H.P."/>
            <person name="Woyke T."/>
        </authorList>
    </citation>
    <scope>NUCLEOTIDE SEQUENCE [LARGE SCALE GENOMIC DNA]</scope>
    <source>
        <strain evidence="3">ATCC 27775 / DSM 1100 / LMG 10767 / O</strain>
    </source>
</reference>
<dbReference type="Proteomes" id="UP000008461">
    <property type="component" value="Chromosome"/>
</dbReference>
<dbReference type="KEGG" id="hhy:Halhy_5086"/>
<gene>
    <name evidence="2" type="ordered locus">Halhy_5086</name>
</gene>
<dbReference type="RefSeq" id="WP_013767447.1">
    <property type="nucleotide sequence ID" value="NC_015510.1"/>
</dbReference>
<accession>F4L3D5</accession>
<feature type="domain" description="Effector-associated" evidence="1">
    <location>
        <begin position="228"/>
        <end position="303"/>
    </location>
</feature>
<dbReference type="AlphaFoldDB" id="F4L3D5"/>
<protein>
    <recommendedName>
        <fullName evidence="1">Effector-associated domain-containing protein</fullName>
    </recommendedName>
</protein>
<reference key="2">
    <citation type="submission" date="2011-04" db="EMBL/GenBank/DDBJ databases">
        <title>Complete sequence of chromosome of Haliscomenobacter hydrossis DSM 1100.</title>
        <authorList>
            <consortium name="US DOE Joint Genome Institute (JGI-PGF)"/>
            <person name="Lucas S."/>
            <person name="Han J."/>
            <person name="Lapidus A."/>
            <person name="Bruce D."/>
            <person name="Goodwin L."/>
            <person name="Pitluck S."/>
            <person name="Peters L."/>
            <person name="Kyrpides N."/>
            <person name="Mavromatis K."/>
            <person name="Ivanova N."/>
            <person name="Ovchinnikova G."/>
            <person name="Pagani I."/>
            <person name="Daligault H."/>
            <person name="Detter J.C."/>
            <person name="Han C."/>
            <person name="Land M."/>
            <person name="Hauser L."/>
            <person name="Markowitz V."/>
            <person name="Cheng J.-F."/>
            <person name="Hugenholtz P."/>
            <person name="Woyke T."/>
            <person name="Wu D."/>
            <person name="Verbarg S."/>
            <person name="Frueling A."/>
            <person name="Brambilla E."/>
            <person name="Klenk H.-P."/>
            <person name="Eisen J.A."/>
        </authorList>
    </citation>
    <scope>NUCLEOTIDE SEQUENCE</scope>
    <source>
        <strain>DSM 1100</strain>
    </source>
</reference>
<evidence type="ECO:0000313" key="3">
    <source>
        <dbReference type="Proteomes" id="UP000008461"/>
    </source>
</evidence>
<dbReference type="OrthoDB" id="1164785at2"/>
<dbReference type="HOGENOM" id="CLU_902443_0_0_10"/>
<dbReference type="eggNOG" id="COG4995">
    <property type="taxonomic scope" value="Bacteria"/>
</dbReference>
<dbReference type="InterPro" id="IPR045439">
    <property type="entry name" value="EAD11"/>
</dbReference>
<organism evidence="2 3">
    <name type="scientific">Haliscomenobacter hydrossis (strain ATCC 27775 / DSM 1100 / LMG 10767 / O)</name>
    <dbReference type="NCBI Taxonomy" id="760192"/>
    <lineage>
        <taxon>Bacteria</taxon>
        <taxon>Pseudomonadati</taxon>
        <taxon>Bacteroidota</taxon>
        <taxon>Saprospiria</taxon>
        <taxon>Saprospirales</taxon>
        <taxon>Haliscomenobacteraceae</taxon>
        <taxon>Haliscomenobacter</taxon>
    </lineage>
</organism>
<sequence>MPFILLAFSNKQDNYLEYLKKETSELRRILLGLQDKLEYEIISNATTDDLFDAMTAYHDQVTVFHYGGHADSLYLELENRPQGIEQFVQLLKGMANLQIIFLNGCSTQGMVSKILEGLGRDIAVIATSSKIDDQRAFNFSKAFYTSFTQENQTLSGAFEMAKSVLDGADILNTQFRESVPRKTGDTPAALMPWGVYGKMDFTQQLQLVKAAPIPELPSKPSADSLEGFKNQLKKMVALGDIDQALELAEQKFGLIDILVAIMGRWSRHKKDIQKGNIMAGSDSAKLEENRIGNNLTAWVENLDEDDWK</sequence>
<dbReference type="EMBL" id="CP002691">
    <property type="protein sequence ID" value="AEE52912.1"/>
    <property type="molecule type" value="Genomic_DNA"/>
</dbReference>
<dbReference type="Pfam" id="PF19964">
    <property type="entry name" value="EAD11"/>
    <property type="match status" value="1"/>
</dbReference>
<evidence type="ECO:0000313" key="2">
    <source>
        <dbReference type="EMBL" id="AEE52912.1"/>
    </source>
</evidence>
<name>F4L3D5_HALH1</name>
<keyword evidence="3" id="KW-1185">Reference proteome</keyword>